<dbReference type="AlphaFoldDB" id="A0A1G7I2Q4"/>
<evidence type="ECO:0000256" key="1">
    <source>
        <dbReference type="ARBA" id="ARBA00023235"/>
    </source>
</evidence>
<proteinExistence type="inferred from homology"/>
<dbReference type="InterPro" id="IPR013022">
    <property type="entry name" value="Xyl_isomerase-like_TIM-brl"/>
</dbReference>
<accession>A0A1G7I2Q4</accession>
<evidence type="ECO:0000256" key="3">
    <source>
        <dbReference type="PIRSR" id="PIRSR006241-50"/>
    </source>
</evidence>
<dbReference type="Proteomes" id="UP000199399">
    <property type="component" value="Unassembled WGS sequence"/>
</dbReference>
<name>A0A1G7I2Q4_9RHOB</name>
<gene>
    <name evidence="5" type="ORF">SAMN04489759_101287</name>
</gene>
<protein>
    <submittedName>
        <fullName evidence="5">Hydroxypyruvate isomerase</fullName>
    </submittedName>
</protein>
<dbReference type="OrthoDB" id="9786584at2"/>
<evidence type="ECO:0000313" key="5">
    <source>
        <dbReference type="EMBL" id="SDF06868.1"/>
    </source>
</evidence>
<dbReference type="PANTHER" id="PTHR43489">
    <property type="entry name" value="ISOMERASE"/>
    <property type="match status" value="1"/>
</dbReference>
<dbReference type="InterPro" id="IPR050417">
    <property type="entry name" value="Sugar_Epim/Isomerase"/>
</dbReference>
<keyword evidence="6" id="KW-1185">Reference proteome</keyword>
<dbReference type="InterPro" id="IPR026040">
    <property type="entry name" value="HyI-like"/>
</dbReference>
<evidence type="ECO:0000313" key="6">
    <source>
        <dbReference type="Proteomes" id="UP000199399"/>
    </source>
</evidence>
<evidence type="ECO:0000256" key="2">
    <source>
        <dbReference type="PIRNR" id="PIRNR006241"/>
    </source>
</evidence>
<dbReference type="RefSeq" id="WP_093739123.1">
    <property type="nucleotide sequence ID" value="NZ_FNBP01000001.1"/>
</dbReference>
<feature type="active site" description="Proton donor/acceptor" evidence="3">
    <location>
        <position position="234"/>
    </location>
</feature>
<dbReference type="InterPro" id="IPR036237">
    <property type="entry name" value="Xyl_isomerase-like_sf"/>
</dbReference>
<dbReference type="Pfam" id="PF01261">
    <property type="entry name" value="AP_endonuc_2"/>
    <property type="match status" value="1"/>
</dbReference>
<reference evidence="6" key="1">
    <citation type="submission" date="2016-10" db="EMBL/GenBank/DDBJ databases">
        <authorList>
            <person name="Varghese N."/>
            <person name="Submissions S."/>
        </authorList>
    </citation>
    <scope>NUCLEOTIDE SEQUENCE [LARGE SCALE GENOMIC DNA]</scope>
    <source>
        <strain evidence="6">DSM 16477</strain>
    </source>
</reference>
<dbReference type="SUPFAM" id="SSF51658">
    <property type="entry name" value="Xylose isomerase-like"/>
    <property type="match status" value="1"/>
</dbReference>
<keyword evidence="5" id="KW-0670">Pyruvate</keyword>
<dbReference type="PANTHER" id="PTHR43489:SF6">
    <property type="entry name" value="HYDROXYPYRUVATE ISOMERASE-RELATED"/>
    <property type="match status" value="1"/>
</dbReference>
<dbReference type="GO" id="GO:0046487">
    <property type="term" value="P:glyoxylate metabolic process"/>
    <property type="evidence" value="ECO:0007669"/>
    <property type="project" value="TreeGrafter"/>
</dbReference>
<feature type="domain" description="Xylose isomerase-like TIM barrel" evidence="4">
    <location>
        <begin position="20"/>
        <end position="249"/>
    </location>
</feature>
<keyword evidence="1 2" id="KW-0413">Isomerase</keyword>
<feature type="active site" description="Proton donor/acceptor" evidence="3">
    <location>
        <position position="137"/>
    </location>
</feature>
<dbReference type="Gene3D" id="3.20.20.150">
    <property type="entry name" value="Divalent-metal-dependent TIM barrel enzymes"/>
    <property type="match status" value="1"/>
</dbReference>
<dbReference type="STRING" id="218672.SAMN04489759_101287"/>
<comment type="similarity">
    <text evidence="2">Belongs to the hyi family.</text>
</comment>
<organism evidence="5 6">
    <name type="scientific">Sulfitobacter delicatus</name>
    <dbReference type="NCBI Taxonomy" id="218672"/>
    <lineage>
        <taxon>Bacteria</taxon>
        <taxon>Pseudomonadati</taxon>
        <taxon>Pseudomonadota</taxon>
        <taxon>Alphaproteobacteria</taxon>
        <taxon>Rhodobacterales</taxon>
        <taxon>Roseobacteraceae</taxon>
        <taxon>Sulfitobacter</taxon>
    </lineage>
</organism>
<evidence type="ECO:0000259" key="4">
    <source>
        <dbReference type="Pfam" id="PF01261"/>
    </source>
</evidence>
<sequence length="253" mass="27046">MTPAANLSLLWAELPYLDRFDAAAEAGFSAVEVLFPYEMPAKETQRALLRNGLDLVLINAPPPNYTGGVPGFAALPGGEARFAYDMRRVSRYVEALRPKLVHVMAGEAEGAVATETFVANLKRAAAEAPEGVTLMIEPLSPQAKPGYFLNDYAQAADLLAAIDAPNVALQFDSFHAQMIHGDAVAVFEEYATLIRHVQLGDTPARGAPGTGDVDFNALFVALRARGYDGWVSGEYHPGGPTEETLGWVAALGE</sequence>
<dbReference type="PIRSF" id="PIRSF006241">
    <property type="entry name" value="HyI"/>
    <property type="match status" value="1"/>
</dbReference>
<dbReference type="GO" id="GO:0008903">
    <property type="term" value="F:hydroxypyruvate isomerase activity"/>
    <property type="evidence" value="ECO:0007669"/>
    <property type="project" value="TreeGrafter"/>
</dbReference>
<dbReference type="EMBL" id="FNBP01000001">
    <property type="protein sequence ID" value="SDF06868.1"/>
    <property type="molecule type" value="Genomic_DNA"/>
</dbReference>